<feature type="domain" description="Calcineurin-like phosphoesterase" evidence="2">
    <location>
        <begin position="1"/>
        <end position="188"/>
    </location>
</feature>
<name>A0A1E8GK80_9LACT</name>
<dbReference type="Proteomes" id="UP000178622">
    <property type="component" value="Unassembled WGS sequence"/>
</dbReference>
<dbReference type="CDD" id="cd00840">
    <property type="entry name" value="MPP_Mre11_N"/>
    <property type="match status" value="1"/>
</dbReference>
<evidence type="ECO:0000259" key="2">
    <source>
        <dbReference type="Pfam" id="PF00149"/>
    </source>
</evidence>
<proteinExistence type="predicted"/>
<organism evidence="3 4">
    <name type="scientific">Floricoccus tropicus</name>
    <dbReference type="NCBI Taxonomy" id="1859473"/>
    <lineage>
        <taxon>Bacteria</taxon>
        <taxon>Bacillati</taxon>
        <taxon>Bacillota</taxon>
        <taxon>Bacilli</taxon>
        <taxon>Lactobacillales</taxon>
        <taxon>Streptococcaceae</taxon>
        <taxon>Floricoccus</taxon>
    </lineage>
</organism>
<dbReference type="OrthoDB" id="9773856at2"/>
<dbReference type="Pfam" id="PF00149">
    <property type="entry name" value="Metallophos"/>
    <property type="match status" value="1"/>
</dbReference>
<keyword evidence="1" id="KW-0378">Hydrolase</keyword>
<evidence type="ECO:0000313" key="3">
    <source>
        <dbReference type="EMBL" id="OFI48652.1"/>
    </source>
</evidence>
<keyword evidence="4" id="KW-1185">Reference proteome</keyword>
<dbReference type="GO" id="GO:0016787">
    <property type="term" value="F:hydrolase activity"/>
    <property type="evidence" value="ECO:0007669"/>
    <property type="project" value="UniProtKB-KW"/>
</dbReference>
<dbReference type="Gene3D" id="3.60.21.10">
    <property type="match status" value="1"/>
</dbReference>
<dbReference type="SUPFAM" id="SSF56300">
    <property type="entry name" value="Metallo-dependent phosphatases"/>
    <property type="match status" value="1"/>
</dbReference>
<dbReference type="PANTHER" id="PTHR30337">
    <property type="entry name" value="COMPONENT OF ATP-DEPENDENT DSDNA EXONUCLEASE"/>
    <property type="match status" value="1"/>
</dbReference>
<dbReference type="InterPro" id="IPR041796">
    <property type="entry name" value="Mre11_N"/>
</dbReference>
<comment type="caution">
    <text evidence="3">The sequence shown here is derived from an EMBL/GenBank/DDBJ whole genome shotgun (WGS) entry which is preliminary data.</text>
</comment>
<sequence>MKFLHVADLHLDREFEGLKQKVAYKPYKILEEITDFSIEESVDFLVLAGDNFHQSKPSIKMQNYFIQELKKLEAAGITVFLIFGNHDYYRQNIYWFDFPKNVQVFYSQDIETKYFETGNGEKIAVSAFSYLGPHINQNKIKEYPKRDYSVDYHIGIFHGEVGGSSYAPTTITDLNTKNYDYWALGHIHLQSSLADNIIYPGTPIGRNRKEITSQVALVELTDTGMKLELVDLSPTHWKNEIIDLSGLSTLSQVMFEIRQHLEDESNFYSLYFSNYQDIEEQLKEVLTSGELVDSLRAEGKVVVKTRLLPLEESTSKHEKIDLPLDALSHLDFYRIVENLPRNIEIQKIISEDFLDELESDLSNFIDENFSFQGGSHEN</sequence>
<dbReference type="PANTHER" id="PTHR30337:SF7">
    <property type="entry name" value="PHOSPHOESTERASE"/>
    <property type="match status" value="1"/>
</dbReference>
<gene>
    <name evidence="3" type="ORF">BG261_07080</name>
</gene>
<dbReference type="AlphaFoldDB" id="A0A1E8GK80"/>
<dbReference type="STRING" id="1859473.BG261_07080"/>
<dbReference type="EMBL" id="MKIR01000024">
    <property type="protein sequence ID" value="OFI48652.1"/>
    <property type="molecule type" value="Genomic_DNA"/>
</dbReference>
<dbReference type="InterPro" id="IPR004843">
    <property type="entry name" value="Calcineurin-like_PHP"/>
</dbReference>
<reference evidence="4" key="1">
    <citation type="submission" date="2016-09" db="EMBL/GenBank/DDBJ databases">
        <title>Draft genome sequence of a novel species of the family Streptococcaceae isolated from flowers.</title>
        <authorList>
            <person name="Chuah L.-O."/>
            <person name="Yap K.-P."/>
            <person name="Thong K.L."/>
            <person name="Liong M.T."/>
            <person name="Ahmad R."/>
            <person name="Rusul G."/>
        </authorList>
    </citation>
    <scope>NUCLEOTIDE SEQUENCE [LARGE SCALE GENOMIC DNA]</scope>
    <source>
        <strain evidence="4">DF1</strain>
    </source>
</reference>
<protein>
    <recommendedName>
        <fullName evidence="2">Calcineurin-like phosphoesterase domain-containing protein</fullName>
    </recommendedName>
</protein>
<dbReference type="RefSeq" id="WP_070793044.1">
    <property type="nucleotide sequence ID" value="NZ_MKIR01000024.1"/>
</dbReference>
<dbReference type="InterPro" id="IPR050535">
    <property type="entry name" value="DNA_Repair-Maintenance_Comp"/>
</dbReference>
<evidence type="ECO:0000313" key="4">
    <source>
        <dbReference type="Proteomes" id="UP000178622"/>
    </source>
</evidence>
<accession>A0A1E8GK80</accession>
<evidence type="ECO:0000256" key="1">
    <source>
        <dbReference type="ARBA" id="ARBA00022801"/>
    </source>
</evidence>
<dbReference type="InterPro" id="IPR029052">
    <property type="entry name" value="Metallo-depent_PP-like"/>
</dbReference>